<dbReference type="PANTHER" id="PTHR34385">
    <property type="entry name" value="D-ALANYL-D-ALANINE CARBOXYPEPTIDASE"/>
    <property type="match status" value="1"/>
</dbReference>
<feature type="domain" description="D-alanyl-D-alanine carboxypeptidase-like core" evidence="3">
    <location>
        <begin position="90"/>
        <end position="175"/>
    </location>
</feature>
<feature type="compositionally biased region" description="Low complexity" evidence="1">
    <location>
        <begin position="56"/>
        <end position="66"/>
    </location>
</feature>
<sequence>MHTEARRNRIPILLALIAAAATVTAVALAGCSGKLHAPGGTTMPVGGPSAAQRTEQPQQSQQPQQPEGDGSIQGDNGIAVDADHAAITGLKPELHAALLRAAEGAKEAGVELRVTSGWRSRELQQQLLDAAVQQYGSEAEASKWVDTPDRSLHVTGDAVDVGMLDASIWLGDNGQRFGLCRAFENERWHFELAPDGGTGQCPALLPDPSFRR</sequence>
<keyword evidence="5" id="KW-1185">Reference proteome</keyword>
<evidence type="ECO:0000313" key="5">
    <source>
        <dbReference type="Proteomes" id="UP001500851"/>
    </source>
</evidence>
<dbReference type="PANTHER" id="PTHR34385:SF1">
    <property type="entry name" value="PEPTIDOGLYCAN L-ALANYL-D-GLUTAMATE ENDOPEPTIDASE CWLK"/>
    <property type="match status" value="1"/>
</dbReference>
<dbReference type="RefSeq" id="WP_344033391.1">
    <property type="nucleotide sequence ID" value="NZ_BAAAOB010000005.1"/>
</dbReference>
<dbReference type="Gene3D" id="3.30.1380.10">
    <property type="match status" value="1"/>
</dbReference>
<accession>A0ABN2LSK7</accession>
<dbReference type="CDD" id="cd14846">
    <property type="entry name" value="Peptidase_M15_like"/>
    <property type="match status" value="1"/>
</dbReference>
<evidence type="ECO:0000256" key="2">
    <source>
        <dbReference type="SAM" id="SignalP"/>
    </source>
</evidence>
<dbReference type="PROSITE" id="PS51257">
    <property type="entry name" value="PROKAR_LIPOPROTEIN"/>
    <property type="match status" value="1"/>
</dbReference>
<dbReference type="SUPFAM" id="SSF55166">
    <property type="entry name" value="Hedgehog/DD-peptidase"/>
    <property type="match status" value="1"/>
</dbReference>
<keyword evidence="2" id="KW-0732">Signal</keyword>
<comment type="caution">
    <text evidence="4">The sequence shown here is derived from an EMBL/GenBank/DDBJ whole genome shotgun (WGS) entry which is preliminary data.</text>
</comment>
<feature type="signal peptide" evidence="2">
    <location>
        <begin position="1"/>
        <end position="29"/>
    </location>
</feature>
<dbReference type="InterPro" id="IPR003709">
    <property type="entry name" value="VanY-like_core_dom"/>
</dbReference>
<dbReference type="Pfam" id="PF02557">
    <property type="entry name" value="VanY"/>
    <property type="match status" value="1"/>
</dbReference>
<feature type="region of interest" description="Disordered" evidence="1">
    <location>
        <begin position="39"/>
        <end position="77"/>
    </location>
</feature>
<evidence type="ECO:0000259" key="3">
    <source>
        <dbReference type="Pfam" id="PF02557"/>
    </source>
</evidence>
<dbReference type="InterPro" id="IPR009045">
    <property type="entry name" value="Zn_M74/Hedgehog-like"/>
</dbReference>
<dbReference type="InterPro" id="IPR052179">
    <property type="entry name" value="DD-CPase-like"/>
</dbReference>
<protein>
    <submittedName>
        <fullName evidence="4">M15 family metallopeptidase</fullName>
    </submittedName>
</protein>
<feature type="chain" id="PRO_5047002196" evidence="2">
    <location>
        <begin position="30"/>
        <end position="212"/>
    </location>
</feature>
<evidence type="ECO:0000313" key="4">
    <source>
        <dbReference type="EMBL" id="GAA1798287.1"/>
    </source>
</evidence>
<name>A0ABN2LSK7_9MICO</name>
<proteinExistence type="predicted"/>
<gene>
    <name evidence="4" type="ORF">GCM10009768_29220</name>
</gene>
<dbReference type="Proteomes" id="UP001500851">
    <property type="component" value="Unassembled WGS sequence"/>
</dbReference>
<evidence type="ECO:0000256" key="1">
    <source>
        <dbReference type="SAM" id="MobiDB-lite"/>
    </source>
</evidence>
<dbReference type="EMBL" id="BAAAOB010000005">
    <property type="protein sequence ID" value="GAA1798287.1"/>
    <property type="molecule type" value="Genomic_DNA"/>
</dbReference>
<organism evidence="4 5">
    <name type="scientific">Leucobacter iarius</name>
    <dbReference type="NCBI Taxonomy" id="333963"/>
    <lineage>
        <taxon>Bacteria</taxon>
        <taxon>Bacillati</taxon>
        <taxon>Actinomycetota</taxon>
        <taxon>Actinomycetes</taxon>
        <taxon>Micrococcales</taxon>
        <taxon>Microbacteriaceae</taxon>
        <taxon>Leucobacter</taxon>
    </lineage>
</organism>
<reference evidence="4 5" key="1">
    <citation type="journal article" date="2019" name="Int. J. Syst. Evol. Microbiol.">
        <title>The Global Catalogue of Microorganisms (GCM) 10K type strain sequencing project: providing services to taxonomists for standard genome sequencing and annotation.</title>
        <authorList>
            <consortium name="The Broad Institute Genomics Platform"/>
            <consortium name="The Broad Institute Genome Sequencing Center for Infectious Disease"/>
            <person name="Wu L."/>
            <person name="Ma J."/>
        </authorList>
    </citation>
    <scope>NUCLEOTIDE SEQUENCE [LARGE SCALE GENOMIC DNA]</scope>
    <source>
        <strain evidence="4 5">JCM 14736</strain>
    </source>
</reference>